<keyword evidence="8" id="KW-1185">Reference proteome</keyword>
<keyword evidence="2" id="KW-0813">Transport</keyword>
<evidence type="ECO:0000256" key="5">
    <source>
        <dbReference type="ARBA" id="ARBA00023136"/>
    </source>
</evidence>
<evidence type="ECO:0000256" key="2">
    <source>
        <dbReference type="ARBA" id="ARBA00022448"/>
    </source>
</evidence>
<dbReference type="AlphaFoldDB" id="A0A915KZM7"/>
<dbReference type="GO" id="GO:0016020">
    <property type="term" value="C:membrane"/>
    <property type="evidence" value="ECO:0007669"/>
    <property type="project" value="UniProtKB-SubCell"/>
</dbReference>
<dbReference type="PROSITE" id="PS00217">
    <property type="entry name" value="SUGAR_TRANSPORT_2"/>
    <property type="match status" value="1"/>
</dbReference>
<dbReference type="Gene3D" id="1.20.1250.20">
    <property type="entry name" value="MFS general substrate transporter like domains"/>
    <property type="match status" value="1"/>
</dbReference>
<dbReference type="InterPro" id="IPR005828">
    <property type="entry name" value="MFS_sugar_transport-like"/>
</dbReference>
<name>A0A915KZM7_ROMCU</name>
<comment type="subcellular location">
    <subcellularLocation>
        <location evidence="1">Membrane</location>
        <topology evidence="1">Multi-pass membrane protein</topology>
    </subcellularLocation>
</comment>
<feature type="transmembrane region" description="Helical" evidence="6">
    <location>
        <begin position="245"/>
        <end position="268"/>
    </location>
</feature>
<evidence type="ECO:0000256" key="4">
    <source>
        <dbReference type="ARBA" id="ARBA00022989"/>
    </source>
</evidence>
<dbReference type="PANTHER" id="PTHR23503:SF8">
    <property type="entry name" value="FACILITATED GLUCOSE TRANSPORTER PROTEIN 1"/>
    <property type="match status" value="1"/>
</dbReference>
<feature type="transmembrane region" description="Helical" evidence="6">
    <location>
        <begin position="34"/>
        <end position="51"/>
    </location>
</feature>
<dbReference type="InterPro" id="IPR020846">
    <property type="entry name" value="MFS_dom"/>
</dbReference>
<accession>A0A915KZM7</accession>
<keyword evidence="3 6" id="KW-0812">Transmembrane</keyword>
<evidence type="ECO:0000256" key="6">
    <source>
        <dbReference type="SAM" id="Phobius"/>
    </source>
</evidence>
<evidence type="ECO:0000256" key="1">
    <source>
        <dbReference type="ARBA" id="ARBA00004141"/>
    </source>
</evidence>
<dbReference type="WBParaSite" id="nRc.2.0.1.t44398-RA">
    <property type="protein sequence ID" value="nRc.2.0.1.t44398-RA"/>
    <property type="gene ID" value="nRc.2.0.1.g44398"/>
</dbReference>
<dbReference type="Pfam" id="PF00083">
    <property type="entry name" value="Sugar_tr"/>
    <property type="match status" value="1"/>
</dbReference>
<evidence type="ECO:0000259" key="7">
    <source>
        <dbReference type="PROSITE" id="PS50850"/>
    </source>
</evidence>
<sequence>MSMLVNNILTLIAGLTMMATRVSGTYVTLLVGRLLIGVNCGLNSGLAPMYLTEISPINYRGLLGSVNQLMVTISILVANIVGMEFFLGRDCCWTYVLGFTILPAVWQVVALPMCPESPKYLLIMKGDGDQARRALKKLRQSDNVDAEMNAMQEEANKMKSAPAVTLGEMFKTPVLRWAMTLAIMLMLSQQLSGINATMFYSSSIFEKDAKLGPALATYATIGVMVVNVLMTVVSTAIVDKCGRRVLLLISLAGMFVTTICLVVTLYLSGQQNAMAPYFSILFVVLFVVAFATGKFFG</sequence>
<dbReference type="InterPro" id="IPR036259">
    <property type="entry name" value="MFS_trans_sf"/>
</dbReference>
<dbReference type="InterPro" id="IPR003663">
    <property type="entry name" value="Sugar/inositol_transpt"/>
</dbReference>
<feature type="transmembrane region" description="Helical" evidence="6">
    <location>
        <begin position="274"/>
        <end position="296"/>
    </location>
</feature>
<dbReference type="OMA" id="AMCISHI"/>
<feature type="transmembrane region" description="Helical" evidence="6">
    <location>
        <begin position="174"/>
        <end position="195"/>
    </location>
</feature>
<dbReference type="SUPFAM" id="SSF103473">
    <property type="entry name" value="MFS general substrate transporter"/>
    <property type="match status" value="1"/>
</dbReference>
<dbReference type="PROSITE" id="PS50850">
    <property type="entry name" value="MFS"/>
    <property type="match status" value="1"/>
</dbReference>
<proteinExistence type="predicted"/>
<dbReference type="Proteomes" id="UP000887565">
    <property type="component" value="Unplaced"/>
</dbReference>
<evidence type="ECO:0000256" key="3">
    <source>
        <dbReference type="ARBA" id="ARBA00022692"/>
    </source>
</evidence>
<evidence type="ECO:0000313" key="9">
    <source>
        <dbReference type="WBParaSite" id="nRc.2.0.1.t44398-RA"/>
    </source>
</evidence>
<feature type="transmembrane region" description="Helical" evidence="6">
    <location>
        <begin position="63"/>
        <end position="87"/>
    </location>
</feature>
<dbReference type="PRINTS" id="PR00171">
    <property type="entry name" value="SUGRTRNSPORT"/>
</dbReference>
<reference evidence="9" key="1">
    <citation type="submission" date="2022-11" db="UniProtKB">
        <authorList>
            <consortium name="WormBaseParasite"/>
        </authorList>
    </citation>
    <scope>IDENTIFICATION</scope>
</reference>
<feature type="transmembrane region" description="Helical" evidence="6">
    <location>
        <begin position="215"/>
        <end position="238"/>
    </location>
</feature>
<dbReference type="PANTHER" id="PTHR23503">
    <property type="entry name" value="SOLUTE CARRIER FAMILY 2"/>
    <property type="match status" value="1"/>
</dbReference>
<evidence type="ECO:0000313" key="8">
    <source>
        <dbReference type="Proteomes" id="UP000887565"/>
    </source>
</evidence>
<keyword evidence="5 6" id="KW-0472">Membrane</keyword>
<dbReference type="InterPro" id="IPR005829">
    <property type="entry name" value="Sugar_transporter_CS"/>
</dbReference>
<feature type="domain" description="Major facilitator superfamily (MFS) profile" evidence="7">
    <location>
        <begin position="1"/>
        <end position="297"/>
    </location>
</feature>
<organism evidence="8 9">
    <name type="scientific">Romanomermis culicivorax</name>
    <name type="common">Nematode worm</name>
    <dbReference type="NCBI Taxonomy" id="13658"/>
    <lineage>
        <taxon>Eukaryota</taxon>
        <taxon>Metazoa</taxon>
        <taxon>Ecdysozoa</taxon>
        <taxon>Nematoda</taxon>
        <taxon>Enoplea</taxon>
        <taxon>Dorylaimia</taxon>
        <taxon>Mermithida</taxon>
        <taxon>Mermithoidea</taxon>
        <taxon>Mermithidae</taxon>
        <taxon>Romanomermis</taxon>
    </lineage>
</organism>
<dbReference type="GO" id="GO:0015149">
    <property type="term" value="F:hexose transmembrane transporter activity"/>
    <property type="evidence" value="ECO:0007669"/>
    <property type="project" value="TreeGrafter"/>
</dbReference>
<keyword evidence="4 6" id="KW-1133">Transmembrane helix</keyword>
<protein>
    <submittedName>
        <fullName evidence="9">Major facilitator superfamily (MFS) profile domain-containing protein</fullName>
    </submittedName>
</protein>
<dbReference type="InterPro" id="IPR045263">
    <property type="entry name" value="GLUT"/>
</dbReference>